<keyword evidence="3" id="KW-1185">Reference proteome</keyword>
<feature type="transmembrane region" description="Helical" evidence="1">
    <location>
        <begin position="77"/>
        <end position="97"/>
    </location>
</feature>
<feature type="transmembrane region" description="Helical" evidence="1">
    <location>
        <begin position="138"/>
        <end position="157"/>
    </location>
</feature>
<keyword evidence="1" id="KW-0812">Transmembrane</keyword>
<feature type="transmembrane region" description="Helical" evidence="1">
    <location>
        <begin position="30"/>
        <end position="49"/>
    </location>
</feature>
<evidence type="ECO:0000313" key="2">
    <source>
        <dbReference type="EMBL" id="UYP48244.1"/>
    </source>
</evidence>
<evidence type="ECO:0000256" key="1">
    <source>
        <dbReference type="SAM" id="Phobius"/>
    </source>
</evidence>
<dbReference type="EMBL" id="CP104013">
    <property type="protein sequence ID" value="UYP48244.1"/>
    <property type="molecule type" value="Genomic_DNA"/>
</dbReference>
<sequence>MESLTINKTVVFLNCKNVIKKVKTNPTIHSAFVFSIIILIITVCTYAQINFSRPYSIFKNTISDQGSLLLNPRGQKVWNLGIICAGILFLPHVLYLSQIMCVGTPIASQILLITGSISSITFSFVGIFPAEFKIPHCIFAGITFVGICLVANIYFFLNLKKLRDINGGSILNINFSQNYKLEMIFAGLVHLFLDIALIIFLIQFINQGKLMPISEWAYLLGVMLWMITTTRSSPITIQNKNKSEILNKLQL</sequence>
<accession>A0ABY6I0A4</accession>
<reference evidence="2" key="1">
    <citation type="submission" date="2022-09" db="EMBL/GenBank/DDBJ databases">
        <title>Actin cytoskeleton and complex cell architecture in an #Asgard archaeon.</title>
        <authorList>
            <person name="Ponce Toledo R.I."/>
            <person name="Schleper C."/>
            <person name="Rodrigues Oliveira T."/>
            <person name="Wollweber F."/>
            <person name="Xu J."/>
            <person name="Rittmann S."/>
            <person name="Klingl A."/>
            <person name="Pilhofer M."/>
        </authorList>
    </citation>
    <scope>NUCLEOTIDE SEQUENCE</scope>
    <source>
        <strain evidence="2">B-35</strain>
    </source>
</reference>
<feature type="transmembrane region" description="Helical" evidence="1">
    <location>
        <begin position="216"/>
        <end position="233"/>
    </location>
</feature>
<protein>
    <recommendedName>
        <fullName evidence="4">DUF998 domain-containing protein</fullName>
    </recommendedName>
</protein>
<evidence type="ECO:0008006" key="4">
    <source>
        <dbReference type="Google" id="ProtNLM"/>
    </source>
</evidence>
<dbReference type="Proteomes" id="UP001208689">
    <property type="component" value="Chromosome"/>
</dbReference>
<proteinExistence type="predicted"/>
<name>A0ABY6I0A4_9ARCH</name>
<feature type="transmembrane region" description="Helical" evidence="1">
    <location>
        <begin position="183"/>
        <end position="204"/>
    </location>
</feature>
<gene>
    <name evidence="2" type="ORF">NEF87_004529</name>
</gene>
<organism evidence="2 3">
    <name type="scientific">Candidatus Lokiarchaeum ossiferum</name>
    <dbReference type="NCBI Taxonomy" id="2951803"/>
    <lineage>
        <taxon>Archaea</taxon>
        <taxon>Promethearchaeati</taxon>
        <taxon>Promethearchaeota</taxon>
        <taxon>Promethearchaeia</taxon>
        <taxon>Promethearchaeales</taxon>
        <taxon>Promethearchaeaceae</taxon>
        <taxon>Candidatus Lokiarchaeum</taxon>
    </lineage>
</organism>
<feature type="transmembrane region" description="Helical" evidence="1">
    <location>
        <begin position="109"/>
        <end position="132"/>
    </location>
</feature>
<keyword evidence="1" id="KW-0472">Membrane</keyword>
<keyword evidence="1" id="KW-1133">Transmembrane helix</keyword>
<evidence type="ECO:0000313" key="3">
    <source>
        <dbReference type="Proteomes" id="UP001208689"/>
    </source>
</evidence>